<feature type="compositionally biased region" description="Low complexity" evidence="1">
    <location>
        <begin position="825"/>
        <end position="834"/>
    </location>
</feature>
<evidence type="ECO:0000256" key="1">
    <source>
        <dbReference type="SAM" id="MobiDB-lite"/>
    </source>
</evidence>
<organism evidence="2">
    <name type="scientific">Trypanosoma vivax (strain Y486)</name>
    <dbReference type="NCBI Taxonomy" id="1055687"/>
    <lineage>
        <taxon>Eukaryota</taxon>
        <taxon>Discoba</taxon>
        <taxon>Euglenozoa</taxon>
        <taxon>Kinetoplastea</taxon>
        <taxon>Metakinetoplastina</taxon>
        <taxon>Trypanosomatida</taxon>
        <taxon>Trypanosomatidae</taxon>
        <taxon>Trypanosoma</taxon>
        <taxon>Duttonella</taxon>
    </lineage>
</organism>
<feature type="compositionally biased region" description="Polar residues" evidence="1">
    <location>
        <begin position="896"/>
        <end position="905"/>
    </location>
</feature>
<evidence type="ECO:0000313" key="2">
    <source>
        <dbReference type="EMBL" id="CCC48763.1"/>
    </source>
</evidence>
<protein>
    <submittedName>
        <fullName evidence="2">Uncharacterized protein</fullName>
    </submittedName>
</protein>
<feature type="region of interest" description="Disordered" evidence="1">
    <location>
        <begin position="408"/>
        <end position="427"/>
    </location>
</feature>
<dbReference type="EMBL" id="HE573023">
    <property type="protein sequence ID" value="CCC48763.1"/>
    <property type="molecule type" value="Genomic_DNA"/>
</dbReference>
<dbReference type="VEuPathDB" id="TriTrypDB:TvY486_0701060"/>
<dbReference type="AlphaFoldDB" id="G0TXS1"/>
<feature type="compositionally biased region" description="Acidic residues" evidence="1">
    <location>
        <begin position="468"/>
        <end position="489"/>
    </location>
</feature>
<name>G0TXS1_TRYVY</name>
<feature type="region of interest" description="Disordered" evidence="1">
    <location>
        <begin position="463"/>
        <end position="489"/>
    </location>
</feature>
<feature type="region of interest" description="Disordered" evidence="1">
    <location>
        <begin position="819"/>
        <end position="864"/>
    </location>
</feature>
<feature type="region of interest" description="Disordered" evidence="1">
    <location>
        <begin position="888"/>
        <end position="924"/>
    </location>
</feature>
<sequence length="1078" mass="117731">MEFAPTTHTPSPVPPPPGAELRKCLFELEEELRAVATHLRLLGTENLITEEEAHKPTDSPVNAVVLPLEELQRSVEGYDAFIDDQIKWLRHKVDAAARVSASYQQAFSNCSSRTHTSASGGDSPGVTSPTVLSCTNRGVCCDEVRQFLSRFVRWDPLELDGIRGGAISEAKWDLTADLAVNGDSPPPVEESIWEEAHSPQRPHFLNGRELWCVRSFPYVPQQARQKQSLRSVMDDLVLRQLRYDGVSLSAEMEMDLGFYDRIRVSGGDAAVQNVDQLYAAASQEVRQALLGIKPLPKGEKNVFEMVEVTYPKTVQWIAGIVARCTNSPHLLHSSATVTDLVDVLFTPATSAPSCSQCEVSGSKQLANGIAAALNCSGQDEERDEGQEHTLGLESGNVSTAFALSEGSQVLQRHHSADSPWSPLLNGAEVNENSVSGEVADGELPGEAEDHELGLDFLMSSSEVHAQQQEDEYEEDEDEDANEEYDYDEEIDEEDEAEVNEEMFNEEELKELKLEEEELWALRRCKKGVWGSAPCGEAEDVSVSDFLLQRSKIFLSDLIILSALQHLARVIADGRREVCMSSLPTKVCDVGAELLPSMKEAAEFVLALSQHPFVSWRMAVEEDFLMAKTAALTRDEEGKDGGVATSSLLISFRHVLVALGYMSLALGKDEGQKTNGDALDGVGASEKEAQRQLLFCAAPFICLWCGGLSGSAGAGAATSHSDIPSEESNANGKFLNSIPLFATPFAWRESVLSNLLDQIWRLRQLEALLGPGTSQTSVSSFDTQDTSQYPENLLQRLVYPLSSSVLRRLDEYSEKGLVGPFNGDISSSSPQQQPSAAWETQPQTVASATPPSRRQREPSPSVVSDFSRHLGAVGLRAVFENLTTRRRWGRAGADGSTAITSSSEPSANGGGSHPAVPSESTGGPSKEHAIILEMPHASTILSQQDECHRFGTSALMCVGDSLFTHSSNIAKHAHSFCWEPLFQKTMCYCPVTRRRCVDSLVYGISHNSSSERAQLPPTSTPGFNSAQLLNCGHIISELAIMILAERLQRLVQASTGAVQCPYCAFMTPLQNVLRLHYIY</sequence>
<reference evidence="2" key="1">
    <citation type="journal article" date="2012" name="Proc. Natl. Acad. Sci. U.S.A.">
        <title>Antigenic diversity is generated by distinct evolutionary mechanisms in African trypanosome species.</title>
        <authorList>
            <person name="Jackson A.P."/>
            <person name="Berry A."/>
            <person name="Aslett M."/>
            <person name="Allison H.C."/>
            <person name="Burton P."/>
            <person name="Vavrova-Anderson J."/>
            <person name="Brown R."/>
            <person name="Browne H."/>
            <person name="Corton N."/>
            <person name="Hauser H."/>
            <person name="Gamble J."/>
            <person name="Gilderthorp R."/>
            <person name="Marcello L."/>
            <person name="McQuillan J."/>
            <person name="Otto T.D."/>
            <person name="Quail M.A."/>
            <person name="Sanders M.J."/>
            <person name="van Tonder A."/>
            <person name="Ginger M.L."/>
            <person name="Field M.C."/>
            <person name="Barry J.D."/>
            <person name="Hertz-Fowler C."/>
            <person name="Berriman M."/>
        </authorList>
    </citation>
    <scope>NUCLEOTIDE SEQUENCE</scope>
    <source>
        <strain evidence="2">Y486</strain>
    </source>
</reference>
<accession>G0TXS1</accession>
<gene>
    <name evidence="2" type="ORF">TVY486_0701060</name>
</gene>
<feature type="compositionally biased region" description="Polar residues" evidence="1">
    <location>
        <begin position="837"/>
        <end position="848"/>
    </location>
</feature>
<proteinExistence type="predicted"/>